<proteinExistence type="predicted"/>
<dbReference type="EMBL" id="KN728153">
    <property type="protein sequence ID" value="KIH64285.1"/>
    <property type="molecule type" value="Genomic_DNA"/>
</dbReference>
<accession>A0A0C2GSN1</accession>
<evidence type="ECO:0000313" key="3">
    <source>
        <dbReference type="Proteomes" id="UP000054047"/>
    </source>
</evidence>
<feature type="transmembrane region" description="Helical" evidence="1">
    <location>
        <begin position="47"/>
        <end position="71"/>
    </location>
</feature>
<organism evidence="2 3">
    <name type="scientific">Ancylostoma duodenale</name>
    <dbReference type="NCBI Taxonomy" id="51022"/>
    <lineage>
        <taxon>Eukaryota</taxon>
        <taxon>Metazoa</taxon>
        <taxon>Ecdysozoa</taxon>
        <taxon>Nematoda</taxon>
        <taxon>Chromadorea</taxon>
        <taxon>Rhabditida</taxon>
        <taxon>Rhabditina</taxon>
        <taxon>Rhabditomorpha</taxon>
        <taxon>Strongyloidea</taxon>
        <taxon>Ancylostomatidae</taxon>
        <taxon>Ancylostomatinae</taxon>
        <taxon>Ancylostoma</taxon>
    </lineage>
</organism>
<reference evidence="2 3" key="1">
    <citation type="submission" date="2013-12" db="EMBL/GenBank/DDBJ databases">
        <title>Draft genome of the parsitic nematode Ancylostoma duodenale.</title>
        <authorList>
            <person name="Mitreva M."/>
        </authorList>
    </citation>
    <scope>NUCLEOTIDE SEQUENCE [LARGE SCALE GENOMIC DNA]</scope>
    <source>
        <strain evidence="2 3">Zhejiang</strain>
    </source>
</reference>
<keyword evidence="1" id="KW-1133">Transmembrane helix</keyword>
<protein>
    <submittedName>
        <fullName evidence="2">Uncharacterized protein</fullName>
    </submittedName>
</protein>
<keyword evidence="1" id="KW-0472">Membrane</keyword>
<gene>
    <name evidence="2" type="ORF">ANCDUO_05407</name>
</gene>
<dbReference type="Proteomes" id="UP000054047">
    <property type="component" value="Unassembled WGS sequence"/>
</dbReference>
<dbReference type="AlphaFoldDB" id="A0A0C2GSN1"/>
<name>A0A0C2GSN1_9BILA</name>
<evidence type="ECO:0000313" key="2">
    <source>
        <dbReference type="EMBL" id="KIH64285.1"/>
    </source>
</evidence>
<keyword evidence="3" id="KW-1185">Reference proteome</keyword>
<keyword evidence="1" id="KW-0812">Transmembrane</keyword>
<dbReference type="OrthoDB" id="5820709at2759"/>
<sequence length="141" mass="16282">MELTIAKVFDTTFHYTYAMIKSLQTCCLLERLAATICFQSYEKNTSLYYLIPSQVFCVGFAFLEMVFLPMICFDTMISLVDIVSGYLQLDYVFEPERCAPEPYYLPVYALIVMVLRYDVMRNMRDASNLNRFSAGIWSGTG</sequence>
<evidence type="ECO:0000256" key="1">
    <source>
        <dbReference type="SAM" id="Phobius"/>
    </source>
</evidence>